<dbReference type="AlphaFoldDB" id="A0A454JN45"/>
<dbReference type="GO" id="GO:0003700">
    <property type="term" value="F:DNA-binding transcription factor activity"/>
    <property type="evidence" value="ECO:0007669"/>
    <property type="project" value="InterPro"/>
</dbReference>
<name>A0A454JN45_9NEIS</name>
<organism evidence="6 7">
    <name type="scientific">Aquitalea palustris</name>
    <dbReference type="NCBI Taxonomy" id="2480983"/>
    <lineage>
        <taxon>Bacteria</taxon>
        <taxon>Pseudomonadati</taxon>
        <taxon>Pseudomonadota</taxon>
        <taxon>Betaproteobacteria</taxon>
        <taxon>Neisseriales</taxon>
        <taxon>Chromobacteriaceae</taxon>
        <taxon>Aquitalea</taxon>
    </lineage>
</organism>
<dbReference type="InterPro" id="IPR036390">
    <property type="entry name" value="WH_DNA-bd_sf"/>
</dbReference>
<dbReference type="InterPro" id="IPR036388">
    <property type="entry name" value="WH-like_DNA-bd_sf"/>
</dbReference>
<comment type="similarity">
    <text evidence="1">Belongs to the LysR transcriptional regulatory family.</text>
</comment>
<dbReference type="Pfam" id="PF03466">
    <property type="entry name" value="LysR_substrate"/>
    <property type="match status" value="1"/>
</dbReference>
<dbReference type="GO" id="GO:0043565">
    <property type="term" value="F:sequence-specific DNA binding"/>
    <property type="evidence" value="ECO:0007669"/>
    <property type="project" value="TreeGrafter"/>
</dbReference>
<dbReference type="SUPFAM" id="SSF46785">
    <property type="entry name" value="Winged helix' DNA-binding domain"/>
    <property type="match status" value="1"/>
</dbReference>
<comment type="caution">
    <text evidence="6">The sequence shown here is derived from an EMBL/GenBank/DDBJ whole genome shotgun (WGS) entry which is preliminary data.</text>
</comment>
<dbReference type="InterPro" id="IPR005119">
    <property type="entry name" value="LysR_subst-bd"/>
</dbReference>
<dbReference type="FunFam" id="1.10.10.10:FF:000001">
    <property type="entry name" value="LysR family transcriptional regulator"/>
    <property type="match status" value="1"/>
</dbReference>
<dbReference type="InterPro" id="IPR000847">
    <property type="entry name" value="LysR_HTH_N"/>
</dbReference>
<dbReference type="GO" id="GO:0006351">
    <property type="term" value="P:DNA-templated transcription"/>
    <property type="evidence" value="ECO:0007669"/>
    <property type="project" value="TreeGrafter"/>
</dbReference>
<protein>
    <submittedName>
        <fullName evidence="6">LysR family transcriptional regulator</fullName>
    </submittedName>
</protein>
<reference evidence="6 7" key="1">
    <citation type="submission" date="2018-10" db="EMBL/GenBank/DDBJ databases">
        <title>Draft genome sequence of Aquitalea MWU14-2217 isolated from a wild cranberry bog in Provincetown, Massachusetts.</title>
        <authorList>
            <person name="Ebadzadsahrai G."/>
            <person name="Soby S."/>
        </authorList>
    </citation>
    <scope>NUCLEOTIDE SEQUENCE [LARGE SCALE GENOMIC DNA]</scope>
    <source>
        <strain evidence="6 7">MWU14-2217</strain>
    </source>
</reference>
<keyword evidence="3" id="KW-0238">DNA-binding</keyword>
<dbReference type="InterPro" id="IPR058163">
    <property type="entry name" value="LysR-type_TF_proteobact-type"/>
</dbReference>
<dbReference type="PROSITE" id="PS50931">
    <property type="entry name" value="HTH_LYSR"/>
    <property type="match status" value="1"/>
</dbReference>
<evidence type="ECO:0000313" key="7">
    <source>
        <dbReference type="Proteomes" id="UP000274139"/>
    </source>
</evidence>
<evidence type="ECO:0000313" key="6">
    <source>
        <dbReference type="EMBL" id="RMD01417.1"/>
    </source>
</evidence>
<sequence>MIPLALDLNDLFLFSQVVQRQGFSAAARSLGLPKSRISRRVSLLEERLETRLLQRNARSLRLTDAGEALYAHCLAMLAEAQAGEAAVRQRQQEPSGQVRLSVPIAIADAVLSRLLPDFMQRYPKVKLSVQASNRQVDLLEEGVDVVVRGVDFDQTSSSLVQVNLCTAQWGLLATPAWLAQAGDVLWPQQLEGRGSLQFGPLEGGTDALLLRHESGSYQDVRVNVLLRSDNVQTLKQAALAGLGVAGLPLYSCAEELADGRLQLLLPQWRPKDGRLVMLYPTRRGLSPAVRVLIDFFKSQLPGLLEYRACQGEA</sequence>
<feature type="domain" description="HTH lysR-type" evidence="5">
    <location>
        <begin position="6"/>
        <end position="63"/>
    </location>
</feature>
<accession>A0A454JN45</accession>
<gene>
    <name evidence="6" type="ORF">EAY64_02850</name>
</gene>
<keyword evidence="2" id="KW-0805">Transcription regulation</keyword>
<evidence type="ECO:0000259" key="5">
    <source>
        <dbReference type="PROSITE" id="PS50931"/>
    </source>
</evidence>
<dbReference type="Pfam" id="PF00126">
    <property type="entry name" value="HTH_1"/>
    <property type="match status" value="1"/>
</dbReference>
<proteinExistence type="inferred from homology"/>
<evidence type="ECO:0000256" key="3">
    <source>
        <dbReference type="ARBA" id="ARBA00023125"/>
    </source>
</evidence>
<evidence type="ECO:0000256" key="2">
    <source>
        <dbReference type="ARBA" id="ARBA00023015"/>
    </source>
</evidence>
<dbReference type="RefSeq" id="WP_103523272.1">
    <property type="nucleotide sequence ID" value="NZ_JAIZDC010000001.1"/>
</dbReference>
<dbReference type="Proteomes" id="UP000274139">
    <property type="component" value="Unassembled WGS sequence"/>
</dbReference>
<dbReference type="Gene3D" id="3.40.190.290">
    <property type="match status" value="1"/>
</dbReference>
<evidence type="ECO:0000256" key="1">
    <source>
        <dbReference type="ARBA" id="ARBA00009437"/>
    </source>
</evidence>
<dbReference type="PANTHER" id="PTHR30537">
    <property type="entry name" value="HTH-TYPE TRANSCRIPTIONAL REGULATOR"/>
    <property type="match status" value="1"/>
</dbReference>
<keyword evidence="7" id="KW-1185">Reference proteome</keyword>
<keyword evidence="4" id="KW-0804">Transcription</keyword>
<dbReference type="OrthoDB" id="5671700at2"/>
<dbReference type="SUPFAM" id="SSF53850">
    <property type="entry name" value="Periplasmic binding protein-like II"/>
    <property type="match status" value="1"/>
</dbReference>
<dbReference type="EMBL" id="RFAR01000007">
    <property type="protein sequence ID" value="RMD01417.1"/>
    <property type="molecule type" value="Genomic_DNA"/>
</dbReference>
<dbReference type="PANTHER" id="PTHR30537:SF31">
    <property type="entry name" value="TRANSCRIPTIONAL REGULATOR, LYSR FAMILY"/>
    <property type="match status" value="1"/>
</dbReference>
<dbReference type="Gene3D" id="1.10.10.10">
    <property type="entry name" value="Winged helix-like DNA-binding domain superfamily/Winged helix DNA-binding domain"/>
    <property type="match status" value="1"/>
</dbReference>
<evidence type="ECO:0000256" key="4">
    <source>
        <dbReference type="ARBA" id="ARBA00023163"/>
    </source>
</evidence>